<reference evidence="1 2" key="1">
    <citation type="submission" date="2020-11" db="EMBL/GenBank/DDBJ databases">
        <title>Hymenobacter sp.</title>
        <authorList>
            <person name="Kim M.K."/>
        </authorList>
    </citation>
    <scope>NUCLEOTIDE SEQUENCE [LARGE SCALE GENOMIC DNA]</scope>
    <source>
        <strain evidence="1 2">BT594</strain>
    </source>
</reference>
<accession>A0ABS0L4D2</accession>
<sequence>MNDETLARLIYRANGAYGQEVLVERPLTETISWGRIWLQAPQPDESDLLTPNYYAYLIRDQAQRCVGLVIDHGEKDLHVYVPPHRRGRGLMSQALREVILPHLLGRGDRTEQLITISRNYGQATFEAAARAARAAGFEPLELGEQAEENTLTLRYRPAEADALPWIEGRNTLPTMERVGQLRRQLAYLASRLQLIGAEVELQLGDEVLTDDIANLTREVQDLGERIETATWAVARNQGHRL</sequence>
<keyword evidence="2" id="KW-1185">Reference proteome</keyword>
<evidence type="ECO:0000313" key="2">
    <source>
        <dbReference type="Proteomes" id="UP000601099"/>
    </source>
</evidence>
<dbReference type="InterPro" id="IPR016181">
    <property type="entry name" value="Acyl_CoA_acyltransferase"/>
</dbReference>
<protein>
    <recommendedName>
        <fullName evidence="3">GNAT family N-acetyltransferase</fullName>
    </recommendedName>
</protein>
<dbReference type="RefSeq" id="WP_196956029.1">
    <property type="nucleotide sequence ID" value="NZ_JADWYK010000010.1"/>
</dbReference>
<evidence type="ECO:0008006" key="3">
    <source>
        <dbReference type="Google" id="ProtNLM"/>
    </source>
</evidence>
<dbReference type="Proteomes" id="UP000601099">
    <property type="component" value="Unassembled WGS sequence"/>
</dbReference>
<name>A0ABS0L4D2_9BACT</name>
<dbReference type="SUPFAM" id="SSF55729">
    <property type="entry name" value="Acyl-CoA N-acyltransferases (Nat)"/>
    <property type="match status" value="1"/>
</dbReference>
<gene>
    <name evidence="1" type="ORF">I5L79_15750</name>
</gene>
<dbReference type="EMBL" id="JADWYK010000010">
    <property type="protein sequence ID" value="MBG8555008.1"/>
    <property type="molecule type" value="Genomic_DNA"/>
</dbReference>
<proteinExistence type="predicted"/>
<comment type="caution">
    <text evidence="1">The sequence shown here is derived from an EMBL/GenBank/DDBJ whole genome shotgun (WGS) entry which is preliminary data.</text>
</comment>
<organism evidence="1 2">
    <name type="scientific">Hymenobacter guriensis</name>
    <dbReference type="NCBI Taxonomy" id="2793065"/>
    <lineage>
        <taxon>Bacteria</taxon>
        <taxon>Pseudomonadati</taxon>
        <taxon>Bacteroidota</taxon>
        <taxon>Cytophagia</taxon>
        <taxon>Cytophagales</taxon>
        <taxon>Hymenobacteraceae</taxon>
        <taxon>Hymenobacter</taxon>
    </lineage>
</organism>
<evidence type="ECO:0000313" key="1">
    <source>
        <dbReference type="EMBL" id="MBG8555008.1"/>
    </source>
</evidence>